<feature type="compositionally biased region" description="Low complexity" evidence="1">
    <location>
        <begin position="145"/>
        <end position="154"/>
    </location>
</feature>
<protein>
    <recommendedName>
        <fullName evidence="3">Zn(2)-C6 fungal-type domain-containing protein</fullName>
    </recommendedName>
</protein>
<gene>
    <name evidence="2" type="ORF">VC83_02769</name>
</gene>
<name>A0A177AG77_9PEZI</name>
<proteinExistence type="predicted"/>
<reference evidence="2" key="1">
    <citation type="submission" date="2016-03" db="EMBL/GenBank/DDBJ databases">
        <title>Updated assembly of Pseudogymnoascus destructans, the fungus causing white-nose syndrome of bats.</title>
        <authorList>
            <person name="Palmer J.M."/>
            <person name="Drees K.P."/>
            <person name="Foster J.T."/>
            <person name="Lindner D.L."/>
        </authorList>
    </citation>
    <scope>NUCLEOTIDE SEQUENCE [LARGE SCALE GENOMIC DNA]</scope>
    <source>
        <strain evidence="2">20631-21</strain>
    </source>
</reference>
<evidence type="ECO:0008006" key="3">
    <source>
        <dbReference type="Google" id="ProtNLM"/>
    </source>
</evidence>
<dbReference type="eggNOG" id="ENOG502SYTK">
    <property type="taxonomic scope" value="Eukaryota"/>
</dbReference>
<feature type="compositionally biased region" description="Basic and acidic residues" evidence="1">
    <location>
        <begin position="190"/>
        <end position="200"/>
    </location>
</feature>
<feature type="region of interest" description="Disordered" evidence="1">
    <location>
        <begin position="143"/>
        <end position="219"/>
    </location>
</feature>
<feature type="compositionally biased region" description="Polar residues" evidence="1">
    <location>
        <begin position="207"/>
        <end position="219"/>
    </location>
</feature>
<dbReference type="Proteomes" id="UP000077154">
    <property type="component" value="Unassembled WGS sequence"/>
</dbReference>
<accession>A0A177AG77</accession>
<dbReference type="AlphaFoldDB" id="A0A177AG77"/>
<dbReference type="RefSeq" id="XP_024325543.1">
    <property type="nucleotide sequence ID" value="XM_024466425.1"/>
</dbReference>
<evidence type="ECO:0000313" key="2">
    <source>
        <dbReference type="EMBL" id="OAF60261.1"/>
    </source>
</evidence>
<dbReference type="OrthoDB" id="10422698at2759"/>
<organism evidence="2">
    <name type="scientific">Pseudogymnoascus destructans</name>
    <dbReference type="NCBI Taxonomy" id="655981"/>
    <lineage>
        <taxon>Eukaryota</taxon>
        <taxon>Fungi</taxon>
        <taxon>Dikarya</taxon>
        <taxon>Ascomycota</taxon>
        <taxon>Pezizomycotina</taxon>
        <taxon>Leotiomycetes</taxon>
        <taxon>Thelebolales</taxon>
        <taxon>Thelebolaceae</taxon>
        <taxon>Pseudogymnoascus</taxon>
    </lineage>
</organism>
<sequence length="219" mass="25191">MPTDTARKLQERNDLVRRIKNHGYELPEMDSCSNCVRRNVTCVSSPNDSRRCAECVRRNLKEKCDCMGPEHPDWVKLEREEDRLDRKEEETLLKLLRLRKQKRLIRTRSKDMLRRGLKTLDELDAAEEAERVAAEKRDVVEAEEQAVSAASSSVTGTPASSDPLAYSPASWDQWLADGGVDIPPATQQRQGDDLPQDLHWKRMNTILPRTSQKTRSPRR</sequence>
<dbReference type="VEuPathDB" id="FungiDB:GMDG_08793"/>
<evidence type="ECO:0000256" key="1">
    <source>
        <dbReference type="SAM" id="MobiDB-lite"/>
    </source>
</evidence>
<dbReference type="EMBL" id="KV441392">
    <property type="protein sequence ID" value="OAF60261.1"/>
    <property type="molecule type" value="Genomic_DNA"/>
</dbReference>
<dbReference type="GeneID" id="36285848"/>